<dbReference type="PROSITE" id="PS00028">
    <property type="entry name" value="ZINC_FINGER_C2H2_1"/>
    <property type="match status" value="1"/>
</dbReference>
<dbReference type="InterPro" id="IPR036236">
    <property type="entry name" value="Znf_C2H2_sf"/>
</dbReference>
<feature type="domain" description="C2H2-type" evidence="2">
    <location>
        <begin position="11"/>
        <end position="38"/>
    </location>
</feature>
<keyword evidence="1" id="KW-0862">Zinc</keyword>
<dbReference type="SMART" id="SM00355">
    <property type="entry name" value="ZnF_C2H2"/>
    <property type="match status" value="1"/>
</dbReference>
<keyword evidence="1" id="KW-0479">Metal-binding</keyword>
<accession>A0A061SLU6</accession>
<sequence length="73" mass="8555">GKHVKYEDYKFSCKHCGKRFPLRQGLERHFRKHEKNEVDGRAVEAEHIVALETSKNSKRRRFTGVPTSYLPVA</sequence>
<proteinExistence type="predicted"/>
<reference evidence="3" key="1">
    <citation type="submission" date="2014-05" db="EMBL/GenBank/DDBJ databases">
        <title>The transcriptome of the halophilic microalga Tetraselmis sp. GSL018 isolated from the Great Salt Lake, Utah.</title>
        <authorList>
            <person name="Jinkerson R.E."/>
            <person name="D'Adamo S."/>
            <person name="Posewitz M.C."/>
        </authorList>
    </citation>
    <scope>NUCLEOTIDE SEQUENCE</scope>
    <source>
        <strain evidence="3">GSL018</strain>
    </source>
</reference>
<evidence type="ECO:0000256" key="1">
    <source>
        <dbReference type="PROSITE-ProRule" id="PRU00042"/>
    </source>
</evidence>
<dbReference type="PROSITE" id="PS50157">
    <property type="entry name" value="ZINC_FINGER_C2H2_2"/>
    <property type="match status" value="1"/>
</dbReference>
<dbReference type="Gene3D" id="3.30.160.60">
    <property type="entry name" value="Classic Zinc Finger"/>
    <property type="match status" value="1"/>
</dbReference>
<evidence type="ECO:0000259" key="2">
    <source>
        <dbReference type="PROSITE" id="PS50157"/>
    </source>
</evidence>
<feature type="non-terminal residue" evidence="3">
    <location>
        <position position="1"/>
    </location>
</feature>
<dbReference type="AlphaFoldDB" id="A0A061SLU6"/>
<dbReference type="GO" id="GO:0008270">
    <property type="term" value="F:zinc ion binding"/>
    <property type="evidence" value="ECO:0007669"/>
    <property type="project" value="UniProtKB-KW"/>
</dbReference>
<protein>
    <recommendedName>
        <fullName evidence="2">C2H2-type domain-containing protein</fullName>
    </recommendedName>
</protein>
<organism evidence="3">
    <name type="scientific">Tetraselmis sp. GSL018</name>
    <dbReference type="NCBI Taxonomy" id="582737"/>
    <lineage>
        <taxon>Eukaryota</taxon>
        <taxon>Viridiplantae</taxon>
        <taxon>Chlorophyta</taxon>
        <taxon>core chlorophytes</taxon>
        <taxon>Chlorodendrophyceae</taxon>
        <taxon>Chlorodendrales</taxon>
        <taxon>Chlorodendraceae</taxon>
        <taxon>Tetraselmis</taxon>
    </lineage>
</organism>
<dbReference type="SUPFAM" id="SSF57667">
    <property type="entry name" value="beta-beta-alpha zinc fingers"/>
    <property type="match status" value="1"/>
</dbReference>
<dbReference type="InterPro" id="IPR013087">
    <property type="entry name" value="Znf_C2H2_type"/>
</dbReference>
<keyword evidence="1" id="KW-0863">Zinc-finger</keyword>
<dbReference type="EMBL" id="GBEZ01001287">
    <property type="protein sequence ID" value="JAC83676.1"/>
    <property type="molecule type" value="Transcribed_RNA"/>
</dbReference>
<evidence type="ECO:0000313" key="3">
    <source>
        <dbReference type="EMBL" id="JAC83676.1"/>
    </source>
</evidence>
<gene>
    <name evidence="3" type="ORF">TSPGSL018_2782</name>
</gene>
<name>A0A061SLU6_9CHLO</name>